<dbReference type="PROSITE" id="PS01102">
    <property type="entry name" value="ZF_DKSA_1"/>
    <property type="match status" value="1"/>
</dbReference>
<evidence type="ECO:0000313" key="7">
    <source>
        <dbReference type="EMBL" id="OGG94008.1"/>
    </source>
</evidence>
<dbReference type="GO" id="GO:0008270">
    <property type="term" value="F:zinc ion binding"/>
    <property type="evidence" value="ECO:0007669"/>
    <property type="project" value="UniProtKB-KW"/>
</dbReference>
<protein>
    <recommendedName>
        <fullName evidence="6">Zinc finger DksA/TraR C4-type domain-containing protein</fullName>
    </recommendedName>
</protein>
<evidence type="ECO:0000259" key="6">
    <source>
        <dbReference type="Pfam" id="PF01258"/>
    </source>
</evidence>
<dbReference type="Gene3D" id="1.20.120.910">
    <property type="entry name" value="DksA, coiled-coil domain"/>
    <property type="match status" value="1"/>
</dbReference>
<dbReference type="InterPro" id="IPR000962">
    <property type="entry name" value="Znf_DskA_TraR"/>
</dbReference>
<keyword evidence="3" id="KW-0862">Zinc</keyword>
<name>A0A1F6G7C7_9PROT</name>
<feature type="zinc finger region" description="dksA C4-type" evidence="4">
    <location>
        <begin position="79"/>
        <end position="103"/>
    </location>
</feature>
<evidence type="ECO:0000256" key="4">
    <source>
        <dbReference type="PROSITE-ProRule" id="PRU00510"/>
    </source>
</evidence>
<dbReference type="Pfam" id="PF01258">
    <property type="entry name" value="zf-dskA_traR"/>
    <property type="match status" value="1"/>
</dbReference>
<evidence type="ECO:0000256" key="2">
    <source>
        <dbReference type="ARBA" id="ARBA00022771"/>
    </source>
</evidence>
<evidence type="ECO:0000256" key="3">
    <source>
        <dbReference type="ARBA" id="ARBA00022833"/>
    </source>
</evidence>
<keyword evidence="2" id="KW-0863">Zinc-finger</keyword>
<dbReference type="AlphaFoldDB" id="A0A1F6G7C7"/>
<dbReference type="PANTHER" id="PTHR33823:SF4">
    <property type="entry name" value="GENERAL STRESS PROTEIN 16O"/>
    <property type="match status" value="1"/>
</dbReference>
<reference evidence="7 8" key="1">
    <citation type="journal article" date="2016" name="Nat. Commun.">
        <title>Thousands of microbial genomes shed light on interconnected biogeochemical processes in an aquifer system.</title>
        <authorList>
            <person name="Anantharaman K."/>
            <person name="Brown C.T."/>
            <person name="Hug L.A."/>
            <person name="Sharon I."/>
            <person name="Castelle C.J."/>
            <person name="Probst A.J."/>
            <person name="Thomas B.C."/>
            <person name="Singh A."/>
            <person name="Wilkins M.J."/>
            <person name="Karaoz U."/>
            <person name="Brodie E.L."/>
            <person name="Williams K.H."/>
            <person name="Hubbard S.S."/>
            <person name="Banfield J.F."/>
        </authorList>
    </citation>
    <scope>NUCLEOTIDE SEQUENCE [LARGE SCALE GENOMIC DNA]</scope>
</reference>
<accession>A0A1F6G7C7</accession>
<gene>
    <name evidence="7" type="ORF">A2527_09130</name>
</gene>
<evidence type="ECO:0000256" key="5">
    <source>
        <dbReference type="SAM" id="MobiDB-lite"/>
    </source>
</evidence>
<evidence type="ECO:0000313" key="8">
    <source>
        <dbReference type="Proteomes" id="UP000178449"/>
    </source>
</evidence>
<dbReference type="InterPro" id="IPR037187">
    <property type="entry name" value="DnaK_N"/>
</dbReference>
<comment type="caution">
    <text evidence="7">The sequence shown here is derived from an EMBL/GenBank/DDBJ whole genome shotgun (WGS) entry which is preliminary data.</text>
</comment>
<keyword evidence="1" id="KW-0479">Metal-binding</keyword>
<sequence>MKEIKDMLLEMQQKIIDEIERERVQSASAITNDIGDSIDHATEERDRELFQLLGERDRLKLDRIEQALERIEDDSYGTCEECGTKISKKRLMAMPFTEFCIDCKAEIERTRGKDGPALDQMQGRFMDTEQEDL</sequence>
<proteinExistence type="predicted"/>
<dbReference type="InterPro" id="IPR020458">
    <property type="entry name" value="Znf_DskA_TraR_CS"/>
</dbReference>
<evidence type="ECO:0000256" key="1">
    <source>
        <dbReference type="ARBA" id="ARBA00022723"/>
    </source>
</evidence>
<dbReference type="EMBL" id="MFNE01000043">
    <property type="protein sequence ID" value="OGG94008.1"/>
    <property type="molecule type" value="Genomic_DNA"/>
</dbReference>
<dbReference type="STRING" id="1817772.A2527_09130"/>
<dbReference type="PANTHER" id="PTHR33823">
    <property type="entry name" value="RNA POLYMERASE-BINDING TRANSCRIPTION FACTOR DKSA-RELATED"/>
    <property type="match status" value="1"/>
</dbReference>
<dbReference type="SUPFAM" id="SSF109635">
    <property type="entry name" value="DnaK suppressor protein DksA, alpha-hairpin domain"/>
    <property type="match status" value="1"/>
</dbReference>
<feature type="region of interest" description="Disordered" evidence="5">
    <location>
        <begin position="111"/>
        <end position="133"/>
    </location>
</feature>
<dbReference type="Proteomes" id="UP000178449">
    <property type="component" value="Unassembled WGS sequence"/>
</dbReference>
<dbReference type="SUPFAM" id="SSF57716">
    <property type="entry name" value="Glucocorticoid receptor-like (DNA-binding domain)"/>
    <property type="match status" value="1"/>
</dbReference>
<dbReference type="PROSITE" id="PS51128">
    <property type="entry name" value="ZF_DKSA_2"/>
    <property type="match status" value="1"/>
</dbReference>
<organism evidence="7 8">
    <name type="scientific">Candidatus Lambdaproteobacteria bacterium RIFOXYD2_FULL_50_16</name>
    <dbReference type="NCBI Taxonomy" id="1817772"/>
    <lineage>
        <taxon>Bacteria</taxon>
        <taxon>Pseudomonadati</taxon>
        <taxon>Pseudomonadota</taxon>
        <taxon>Candidatus Lambdaproteobacteria</taxon>
    </lineage>
</organism>
<feature type="domain" description="Zinc finger DksA/TraR C4-type" evidence="6">
    <location>
        <begin position="75"/>
        <end position="109"/>
    </location>
</feature>